<accession>A0A2P8G4B8</accession>
<keyword evidence="4" id="KW-1185">Reference proteome</keyword>
<protein>
    <recommendedName>
        <fullName evidence="2">Sucrose phosphatase-like domain-containing protein</fullName>
    </recommendedName>
</protein>
<dbReference type="InterPro" id="IPR036412">
    <property type="entry name" value="HAD-like_sf"/>
</dbReference>
<dbReference type="InterPro" id="IPR023214">
    <property type="entry name" value="HAD_sf"/>
</dbReference>
<dbReference type="OrthoDB" id="9781413at2"/>
<keyword evidence="1" id="KW-0378">Hydrolase</keyword>
<organism evidence="3 4">
    <name type="scientific">Planomicrobium soli</name>
    <dbReference type="NCBI Taxonomy" id="1176648"/>
    <lineage>
        <taxon>Bacteria</taxon>
        <taxon>Bacillati</taxon>
        <taxon>Bacillota</taxon>
        <taxon>Bacilli</taxon>
        <taxon>Bacillales</taxon>
        <taxon>Caryophanaceae</taxon>
        <taxon>Planomicrobium</taxon>
    </lineage>
</organism>
<sequence>MNGVTHLLATDLDKTFVGDREALKELLTFFEEQPYHVNLVYNTGRHFGSLQKLREAENLPAPDIAITDVGTEIRIGNGENYEVDEEWDARMTENWRPEEIEEIASRFPGLSKQPVTGKNRSSYYVTDDETAAEFGKQISEAGIPHKYIYSGSKYVDILPVHGGKGEALRYIVEKYQLHDAKLLVSGDSGNDTDMLTRGYPSVIVGNAHPELLAVPEDPSIYRASRGFAGGILEAWKYFHSK</sequence>
<dbReference type="Gene3D" id="3.40.50.1000">
    <property type="entry name" value="HAD superfamily/HAD-like"/>
    <property type="match status" value="1"/>
</dbReference>
<name>A0A2P8G4B8_9BACL</name>
<dbReference type="GO" id="GO:0016791">
    <property type="term" value="F:phosphatase activity"/>
    <property type="evidence" value="ECO:0007669"/>
    <property type="project" value="UniProtKB-ARBA"/>
</dbReference>
<dbReference type="AlphaFoldDB" id="A0A2P8G4B8"/>
<proteinExistence type="predicted"/>
<dbReference type="SUPFAM" id="SSF56784">
    <property type="entry name" value="HAD-like"/>
    <property type="match status" value="1"/>
</dbReference>
<evidence type="ECO:0000313" key="3">
    <source>
        <dbReference type="EMBL" id="PSL28822.1"/>
    </source>
</evidence>
<dbReference type="SFLD" id="SFLDG01141">
    <property type="entry name" value="C2.B.1:_Sucrose_Phosphatase_Li"/>
    <property type="match status" value="1"/>
</dbReference>
<dbReference type="SFLD" id="SFLDS00003">
    <property type="entry name" value="Haloacid_Dehalogenase"/>
    <property type="match status" value="1"/>
</dbReference>
<dbReference type="EMBL" id="PYAT01000015">
    <property type="protein sequence ID" value="PSL28822.1"/>
    <property type="molecule type" value="Genomic_DNA"/>
</dbReference>
<dbReference type="RefSeq" id="WP_106534543.1">
    <property type="nucleotide sequence ID" value="NZ_PYAT01000015.1"/>
</dbReference>
<reference evidence="3 4" key="1">
    <citation type="submission" date="2018-03" db="EMBL/GenBank/DDBJ databases">
        <title>Genomic Encyclopedia of Type Strains, Phase III (KMG-III): the genomes of soil and plant-associated and newly described type strains.</title>
        <authorList>
            <person name="Whitman W."/>
        </authorList>
    </citation>
    <scope>NUCLEOTIDE SEQUENCE [LARGE SCALE GENOMIC DNA]</scope>
    <source>
        <strain evidence="3 4">CGMCC 1.12259</strain>
    </source>
</reference>
<evidence type="ECO:0000259" key="2">
    <source>
        <dbReference type="Pfam" id="PF05116"/>
    </source>
</evidence>
<dbReference type="PANTHER" id="PTHR46521">
    <property type="entry name" value="SUCROSE-PHOSPHATASE 2-RELATED"/>
    <property type="match status" value="1"/>
</dbReference>
<dbReference type="Pfam" id="PF05116">
    <property type="entry name" value="S6PP"/>
    <property type="match status" value="1"/>
</dbReference>
<feature type="domain" description="Sucrose phosphatase-like" evidence="2">
    <location>
        <begin position="6"/>
        <end position="239"/>
    </location>
</feature>
<dbReference type="InterPro" id="IPR006379">
    <property type="entry name" value="HAD-SF_hydro_IIB"/>
</dbReference>
<dbReference type="PANTHER" id="PTHR46521:SF4">
    <property type="entry name" value="SUCROSE-PHOSPHATASE 2-RELATED"/>
    <property type="match status" value="1"/>
</dbReference>
<evidence type="ECO:0000313" key="4">
    <source>
        <dbReference type="Proteomes" id="UP000242682"/>
    </source>
</evidence>
<comment type="caution">
    <text evidence="3">The sequence shown here is derived from an EMBL/GenBank/DDBJ whole genome shotgun (WGS) entry which is preliminary data.</text>
</comment>
<evidence type="ECO:0000256" key="1">
    <source>
        <dbReference type="ARBA" id="ARBA00022801"/>
    </source>
</evidence>
<gene>
    <name evidence="3" type="ORF">B0H99_11535</name>
</gene>
<dbReference type="Proteomes" id="UP000242682">
    <property type="component" value="Unassembled WGS sequence"/>
</dbReference>
<dbReference type="InterPro" id="IPR051518">
    <property type="entry name" value="Sucrose_Phosphatase"/>
</dbReference>
<dbReference type="NCBIfam" id="TIGR01484">
    <property type="entry name" value="HAD-SF-IIB"/>
    <property type="match status" value="1"/>
</dbReference>
<dbReference type="Gene3D" id="3.90.1070.10">
    <property type="match status" value="1"/>
</dbReference>
<dbReference type="SFLD" id="SFLDG01140">
    <property type="entry name" value="C2.B:_Phosphomannomutase_and_P"/>
    <property type="match status" value="1"/>
</dbReference>
<dbReference type="InterPro" id="IPR006380">
    <property type="entry name" value="SPP-like_dom"/>
</dbReference>